<name>A0A317YIW9_MAIZE</name>
<organism evidence="1">
    <name type="scientific">Zea mays</name>
    <name type="common">Maize</name>
    <dbReference type="NCBI Taxonomy" id="4577"/>
    <lineage>
        <taxon>Eukaryota</taxon>
        <taxon>Viridiplantae</taxon>
        <taxon>Streptophyta</taxon>
        <taxon>Embryophyta</taxon>
        <taxon>Tracheophyta</taxon>
        <taxon>Spermatophyta</taxon>
        <taxon>Magnoliopsida</taxon>
        <taxon>Liliopsida</taxon>
        <taxon>Poales</taxon>
        <taxon>Poaceae</taxon>
        <taxon>PACMAD clade</taxon>
        <taxon>Panicoideae</taxon>
        <taxon>Andropogonodae</taxon>
        <taxon>Andropogoneae</taxon>
        <taxon>Tripsacinae</taxon>
        <taxon>Zea</taxon>
    </lineage>
</organism>
<gene>
    <name evidence="1" type="ORF">Zm00014a_033614</name>
</gene>
<dbReference type="EMBL" id="NCVQ01000001">
    <property type="protein sequence ID" value="PWZ58575.1"/>
    <property type="molecule type" value="Genomic_DNA"/>
</dbReference>
<accession>A0A317YIW9</accession>
<reference evidence="1" key="1">
    <citation type="journal article" date="2018" name="Nat. Genet.">
        <title>Extensive intraspecific gene order and gene structural variations between Mo17 and other maize genomes.</title>
        <authorList>
            <person name="Sun S."/>
            <person name="Zhou Y."/>
            <person name="Chen J."/>
            <person name="Shi J."/>
            <person name="Zhao H."/>
            <person name="Zhao H."/>
            <person name="Song W."/>
            <person name="Zhang M."/>
            <person name="Cui Y."/>
            <person name="Dong X."/>
            <person name="Liu H."/>
            <person name="Ma X."/>
            <person name="Jiao Y."/>
            <person name="Wang B."/>
            <person name="Wei X."/>
            <person name="Stein J.C."/>
            <person name="Glaubitz J.C."/>
            <person name="Lu F."/>
            <person name="Yu G."/>
            <person name="Liang C."/>
            <person name="Fengler K."/>
            <person name="Li B."/>
            <person name="Rafalski A."/>
            <person name="Schnable P.S."/>
            <person name="Ware D.H."/>
            <person name="Buckler E.S."/>
            <person name="Lai J."/>
        </authorList>
    </citation>
    <scope>NUCLEOTIDE SEQUENCE [LARGE SCALE GENOMIC DNA]</scope>
    <source>
        <tissue evidence="1">Seedling</tissue>
    </source>
</reference>
<dbReference type="Proteomes" id="UP000251960">
    <property type="component" value="Chromosome 1"/>
</dbReference>
<comment type="caution">
    <text evidence="1">The sequence shown here is derived from an EMBL/GenBank/DDBJ whole genome shotgun (WGS) entry which is preliminary data.</text>
</comment>
<sequence>MPYRLKGKKGVSRLTSSYRLKNYDISVTKNA</sequence>
<proteinExistence type="predicted"/>
<protein>
    <submittedName>
        <fullName evidence="1">Uncharacterized protein</fullName>
    </submittedName>
</protein>
<dbReference type="AlphaFoldDB" id="A0A317YIW9"/>
<evidence type="ECO:0000313" key="1">
    <source>
        <dbReference type="EMBL" id="PWZ58575.1"/>
    </source>
</evidence>